<dbReference type="InterPro" id="IPR016032">
    <property type="entry name" value="Sig_transdc_resp-reg_C-effctor"/>
</dbReference>
<keyword evidence="1 6" id="KW-0597">Phosphoprotein</keyword>
<feature type="modified residue" description="4-aspartylphosphate" evidence="6">
    <location>
        <position position="51"/>
    </location>
</feature>
<dbReference type="Gene3D" id="3.40.50.2300">
    <property type="match status" value="1"/>
</dbReference>
<dbReference type="GO" id="GO:0006355">
    <property type="term" value="P:regulation of DNA-templated transcription"/>
    <property type="evidence" value="ECO:0007669"/>
    <property type="project" value="InterPro"/>
</dbReference>
<evidence type="ECO:0000256" key="3">
    <source>
        <dbReference type="ARBA" id="ARBA00023015"/>
    </source>
</evidence>
<proteinExistence type="predicted"/>
<dbReference type="PANTHER" id="PTHR48111:SF22">
    <property type="entry name" value="REGULATOR OF RPOS"/>
    <property type="match status" value="1"/>
</dbReference>
<protein>
    <submittedName>
        <fullName evidence="10">Response regulator transcription factor</fullName>
    </submittedName>
</protein>
<reference evidence="10" key="1">
    <citation type="journal article" date="2021" name="PeerJ">
        <title>Extensive microbial diversity within the chicken gut microbiome revealed by metagenomics and culture.</title>
        <authorList>
            <person name="Gilroy R."/>
            <person name="Ravi A."/>
            <person name="Getino M."/>
            <person name="Pursley I."/>
            <person name="Horton D.L."/>
            <person name="Alikhan N.F."/>
            <person name="Baker D."/>
            <person name="Gharbi K."/>
            <person name="Hall N."/>
            <person name="Watson M."/>
            <person name="Adriaenssens E.M."/>
            <person name="Foster-Nyarko E."/>
            <person name="Jarju S."/>
            <person name="Secka A."/>
            <person name="Antonio M."/>
            <person name="Oren A."/>
            <person name="Chaudhuri R.R."/>
            <person name="La Ragione R."/>
            <person name="Hildebrand F."/>
            <person name="Pallen M.J."/>
        </authorList>
    </citation>
    <scope>NUCLEOTIDE SEQUENCE</scope>
    <source>
        <strain evidence="10">ChiGjej1B1-14440</strain>
    </source>
</reference>
<evidence type="ECO:0000256" key="7">
    <source>
        <dbReference type="PROSITE-ProRule" id="PRU01091"/>
    </source>
</evidence>
<sequence>MAILIVEDEKNMSNLLKLELTHSGYQCDQAFDGEDGLKKSLENDYELILLDLMLPRINGIELCRQLREKKQTPVIMLTARDEVMDKVNGLQVGADDYLAKPFAMEELLARINALLRRVNMQNKVNEYVYGQIKMIIDKRQVFYQEREVTLTTTEFDLLALLVKNGGKVVSRNDILDQVWGYDGDVSTNVVEVYIRYLRNKMKGIPIETVRGVGYRLG</sequence>
<gene>
    <name evidence="10" type="ORF">H9980_10070</name>
</gene>
<dbReference type="SMART" id="SM00862">
    <property type="entry name" value="Trans_reg_C"/>
    <property type="match status" value="1"/>
</dbReference>
<dbReference type="GO" id="GO:0000156">
    <property type="term" value="F:phosphorelay response regulator activity"/>
    <property type="evidence" value="ECO:0007669"/>
    <property type="project" value="TreeGrafter"/>
</dbReference>
<dbReference type="PROSITE" id="PS51755">
    <property type="entry name" value="OMPR_PHOB"/>
    <property type="match status" value="1"/>
</dbReference>
<dbReference type="Proteomes" id="UP000886724">
    <property type="component" value="Unassembled WGS sequence"/>
</dbReference>
<dbReference type="Gene3D" id="1.10.10.10">
    <property type="entry name" value="Winged helix-like DNA-binding domain superfamily/Winged helix DNA-binding domain"/>
    <property type="match status" value="1"/>
</dbReference>
<dbReference type="InterPro" id="IPR001867">
    <property type="entry name" value="OmpR/PhoB-type_DNA-bd"/>
</dbReference>
<organism evidence="10 11">
    <name type="scientific">Candidatus Erysipelatoclostridium merdavium</name>
    <dbReference type="NCBI Taxonomy" id="2838566"/>
    <lineage>
        <taxon>Bacteria</taxon>
        <taxon>Bacillati</taxon>
        <taxon>Bacillota</taxon>
        <taxon>Erysipelotrichia</taxon>
        <taxon>Erysipelotrichales</taxon>
        <taxon>Erysipelotrichales incertae sedis</taxon>
    </lineage>
</organism>
<name>A0A9D1XMN0_9FIRM</name>
<dbReference type="GO" id="GO:0000976">
    <property type="term" value="F:transcription cis-regulatory region binding"/>
    <property type="evidence" value="ECO:0007669"/>
    <property type="project" value="TreeGrafter"/>
</dbReference>
<dbReference type="Gene3D" id="6.10.250.690">
    <property type="match status" value="1"/>
</dbReference>
<evidence type="ECO:0000259" key="8">
    <source>
        <dbReference type="PROSITE" id="PS50110"/>
    </source>
</evidence>
<dbReference type="InterPro" id="IPR039420">
    <property type="entry name" value="WalR-like"/>
</dbReference>
<dbReference type="Pfam" id="PF00072">
    <property type="entry name" value="Response_reg"/>
    <property type="match status" value="1"/>
</dbReference>
<feature type="domain" description="OmpR/PhoB-type" evidence="9">
    <location>
        <begin position="124"/>
        <end position="217"/>
    </location>
</feature>
<evidence type="ECO:0000256" key="1">
    <source>
        <dbReference type="ARBA" id="ARBA00022553"/>
    </source>
</evidence>
<evidence type="ECO:0000259" key="9">
    <source>
        <dbReference type="PROSITE" id="PS51755"/>
    </source>
</evidence>
<feature type="DNA-binding region" description="OmpR/PhoB-type" evidence="7">
    <location>
        <begin position="124"/>
        <end position="217"/>
    </location>
</feature>
<keyword evidence="3" id="KW-0805">Transcription regulation</keyword>
<evidence type="ECO:0000256" key="2">
    <source>
        <dbReference type="ARBA" id="ARBA00023012"/>
    </source>
</evidence>
<dbReference type="SMART" id="SM00448">
    <property type="entry name" value="REC"/>
    <property type="match status" value="1"/>
</dbReference>
<dbReference type="FunFam" id="3.40.50.2300:FF:000001">
    <property type="entry name" value="DNA-binding response regulator PhoB"/>
    <property type="match status" value="1"/>
</dbReference>
<dbReference type="SUPFAM" id="SSF52172">
    <property type="entry name" value="CheY-like"/>
    <property type="match status" value="1"/>
</dbReference>
<dbReference type="Pfam" id="PF00486">
    <property type="entry name" value="Trans_reg_C"/>
    <property type="match status" value="1"/>
</dbReference>
<dbReference type="EMBL" id="DXET01000227">
    <property type="protein sequence ID" value="HIX82298.1"/>
    <property type="molecule type" value="Genomic_DNA"/>
</dbReference>
<evidence type="ECO:0000256" key="5">
    <source>
        <dbReference type="ARBA" id="ARBA00023163"/>
    </source>
</evidence>
<evidence type="ECO:0000313" key="11">
    <source>
        <dbReference type="Proteomes" id="UP000886724"/>
    </source>
</evidence>
<dbReference type="GO" id="GO:0005829">
    <property type="term" value="C:cytosol"/>
    <property type="evidence" value="ECO:0007669"/>
    <property type="project" value="TreeGrafter"/>
</dbReference>
<keyword evidence="4 7" id="KW-0238">DNA-binding</keyword>
<evidence type="ECO:0000313" key="10">
    <source>
        <dbReference type="EMBL" id="HIX82298.1"/>
    </source>
</evidence>
<dbReference type="AlphaFoldDB" id="A0A9D1XMN0"/>
<accession>A0A9D1XMN0</accession>
<feature type="domain" description="Response regulatory" evidence="8">
    <location>
        <begin position="2"/>
        <end position="115"/>
    </location>
</feature>
<dbReference type="InterPro" id="IPR001789">
    <property type="entry name" value="Sig_transdc_resp-reg_receiver"/>
</dbReference>
<reference evidence="10" key="2">
    <citation type="submission" date="2021-04" db="EMBL/GenBank/DDBJ databases">
        <authorList>
            <person name="Gilroy R."/>
        </authorList>
    </citation>
    <scope>NUCLEOTIDE SEQUENCE</scope>
    <source>
        <strain evidence="10">ChiGjej1B1-14440</strain>
    </source>
</reference>
<dbReference type="CDD" id="cd00383">
    <property type="entry name" value="trans_reg_C"/>
    <property type="match status" value="1"/>
</dbReference>
<dbReference type="GO" id="GO:0032993">
    <property type="term" value="C:protein-DNA complex"/>
    <property type="evidence" value="ECO:0007669"/>
    <property type="project" value="TreeGrafter"/>
</dbReference>
<evidence type="ECO:0000256" key="4">
    <source>
        <dbReference type="ARBA" id="ARBA00023125"/>
    </source>
</evidence>
<dbReference type="InterPro" id="IPR036388">
    <property type="entry name" value="WH-like_DNA-bd_sf"/>
</dbReference>
<keyword evidence="5" id="KW-0804">Transcription</keyword>
<dbReference type="InterPro" id="IPR011006">
    <property type="entry name" value="CheY-like_superfamily"/>
</dbReference>
<dbReference type="PROSITE" id="PS50110">
    <property type="entry name" value="RESPONSE_REGULATORY"/>
    <property type="match status" value="1"/>
</dbReference>
<dbReference type="PANTHER" id="PTHR48111">
    <property type="entry name" value="REGULATOR OF RPOS"/>
    <property type="match status" value="1"/>
</dbReference>
<dbReference type="SUPFAM" id="SSF46894">
    <property type="entry name" value="C-terminal effector domain of the bipartite response regulators"/>
    <property type="match status" value="1"/>
</dbReference>
<evidence type="ECO:0000256" key="6">
    <source>
        <dbReference type="PROSITE-ProRule" id="PRU00169"/>
    </source>
</evidence>
<comment type="caution">
    <text evidence="10">The sequence shown here is derived from an EMBL/GenBank/DDBJ whole genome shotgun (WGS) entry which is preliminary data.</text>
</comment>
<keyword evidence="2" id="KW-0902">Two-component regulatory system</keyword>